<keyword evidence="3" id="KW-0929">Antimicrobial</keyword>
<sequence length="111" mass="11276">MNLVKSNKKVIVLLGLGLVSASLLYMFLLTGTNLGVTPVQGFSGNAELASTLGISTAAAKKAIDIIDAASTIASIISLIGIVTGAGAVSYAIVATAKTMIKKYGKKYAAAW</sequence>
<gene>
    <name evidence="7" type="ORF">B7C51_14990</name>
</gene>
<comment type="subcellular location">
    <subcellularLocation>
        <location evidence="1">Secreted</location>
    </subcellularLocation>
</comment>
<evidence type="ECO:0000256" key="3">
    <source>
        <dbReference type="ARBA" id="ARBA00022529"/>
    </source>
</evidence>
<evidence type="ECO:0000313" key="7">
    <source>
        <dbReference type="EMBL" id="ARF68818.1"/>
    </source>
</evidence>
<dbReference type="NCBIfam" id="TIGR03651">
    <property type="entry name" value="circ_ocin_uber"/>
    <property type="match status" value="1"/>
</dbReference>
<evidence type="ECO:0000256" key="6">
    <source>
        <dbReference type="SAM" id="Phobius"/>
    </source>
</evidence>
<evidence type="ECO:0000256" key="4">
    <source>
        <dbReference type="ARBA" id="ARBA00023022"/>
    </source>
</evidence>
<protein>
    <submittedName>
        <fullName evidence="7">Bacteriocin</fullName>
    </submittedName>
</protein>
<dbReference type="Pfam" id="PF09221">
    <property type="entry name" value="Bacteriocin_IId"/>
    <property type="match status" value="1"/>
</dbReference>
<dbReference type="InterPro" id="IPR020038">
    <property type="entry name" value="Circ_bacteriocin"/>
</dbReference>
<reference evidence="7 8" key="1">
    <citation type="submission" date="2017-03" db="EMBL/GenBank/DDBJ databases">
        <title>Paenibacillus larvae genome sequencing.</title>
        <authorList>
            <person name="Dingman D.W."/>
        </authorList>
    </citation>
    <scope>NUCLEOTIDE SEQUENCE [LARGE SCALE GENOMIC DNA]</scope>
    <source>
        <strain evidence="7 8">SAG 10367</strain>
    </source>
</reference>
<accession>A0A1V0UV02</accession>
<feature type="transmembrane region" description="Helical" evidence="6">
    <location>
        <begin position="65"/>
        <end position="93"/>
    </location>
</feature>
<evidence type="ECO:0000256" key="5">
    <source>
        <dbReference type="ARBA" id="ARBA00023048"/>
    </source>
</evidence>
<dbReference type="AlphaFoldDB" id="A0A1V0UV02"/>
<dbReference type="GO" id="GO:0005576">
    <property type="term" value="C:extracellular region"/>
    <property type="evidence" value="ECO:0007669"/>
    <property type="project" value="UniProtKB-SubCell"/>
</dbReference>
<evidence type="ECO:0000256" key="2">
    <source>
        <dbReference type="ARBA" id="ARBA00022525"/>
    </source>
</evidence>
<keyword evidence="6" id="KW-1133">Transmembrane helix</keyword>
<dbReference type="EMBL" id="CP020557">
    <property type="protein sequence ID" value="ARF68818.1"/>
    <property type="molecule type" value="Genomic_DNA"/>
</dbReference>
<dbReference type="Gene3D" id="1.20.225.10">
    <property type="entry name" value="Bacteriocin AS-48"/>
    <property type="match status" value="1"/>
</dbReference>
<dbReference type="GO" id="GO:0042742">
    <property type="term" value="P:defense response to bacterium"/>
    <property type="evidence" value="ECO:0007669"/>
    <property type="project" value="UniProtKB-KW"/>
</dbReference>
<dbReference type="GO" id="GO:0031640">
    <property type="term" value="P:killing of cells of another organism"/>
    <property type="evidence" value="ECO:0007669"/>
    <property type="project" value="UniProtKB-KW"/>
</dbReference>
<dbReference type="Proteomes" id="UP000192727">
    <property type="component" value="Chromosome"/>
</dbReference>
<keyword evidence="6" id="KW-0812">Transmembrane</keyword>
<dbReference type="InterPro" id="IPR009086">
    <property type="entry name" value="Bacteriocin_AS48"/>
</dbReference>
<keyword evidence="2" id="KW-0964">Secreted</keyword>
<keyword evidence="4" id="KW-0044">Antibiotic</keyword>
<keyword evidence="5" id="KW-0078">Bacteriocin</keyword>
<keyword evidence="6" id="KW-0472">Membrane</keyword>
<proteinExistence type="predicted"/>
<name>A0A1V0UV02_9BACL</name>
<evidence type="ECO:0000256" key="1">
    <source>
        <dbReference type="ARBA" id="ARBA00004613"/>
    </source>
</evidence>
<evidence type="ECO:0000313" key="8">
    <source>
        <dbReference type="Proteomes" id="UP000192727"/>
    </source>
</evidence>
<organism evidence="7 8">
    <name type="scientific">Paenibacillus larvae subsp. pulvifaciens</name>
    <dbReference type="NCBI Taxonomy" id="1477"/>
    <lineage>
        <taxon>Bacteria</taxon>
        <taxon>Bacillati</taxon>
        <taxon>Bacillota</taxon>
        <taxon>Bacilli</taxon>
        <taxon>Bacillales</taxon>
        <taxon>Paenibacillaceae</taxon>
        <taxon>Paenibacillus</taxon>
    </lineage>
</organism>
<dbReference type="RefSeq" id="WP_083040524.1">
    <property type="nucleotide sequence ID" value="NZ_CP020557.1"/>
</dbReference>